<dbReference type="RefSeq" id="XP_066722751.1">
    <property type="nucleotide sequence ID" value="XM_066852119.1"/>
</dbReference>
<dbReference type="InterPro" id="IPR038718">
    <property type="entry name" value="SNF2-like_sf"/>
</dbReference>
<dbReference type="PANTHER" id="PTHR45626">
    <property type="entry name" value="TRANSCRIPTION TERMINATION FACTOR 2-RELATED"/>
    <property type="match status" value="1"/>
</dbReference>
<keyword evidence="4" id="KW-0175">Coiled coil</keyword>
<evidence type="ECO:0000256" key="2">
    <source>
        <dbReference type="ARBA" id="ARBA00022801"/>
    </source>
</evidence>
<dbReference type="EMBL" id="JAQQWL010000001">
    <property type="protein sequence ID" value="KAK8091205.1"/>
    <property type="molecule type" value="Genomic_DNA"/>
</dbReference>
<reference evidence="6 7" key="1">
    <citation type="submission" date="2023-01" db="EMBL/GenBank/DDBJ databases">
        <title>Analysis of 21 Apiospora genomes using comparative genomics revels a genus with tremendous synthesis potential of carbohydrate active enzymes and secondary metabolites.</title>
        <authorList>
            <person name="Sorensen T."/>
        </authorList>
    </citation>
    <scope>NUCLEOTIDE SEQUENCE [LARGE SCALE GENOMIC DNA]</scope>
    <source>
        <strain evidence="6 7">CBS 135458</strain>
    </source>
</reference>
<evidence type="ECO:0000313" key="6">
    <source>
        <dbReference type="EMBL" id="KAK8091205.1"/>
    </source>
</evidence>
<feature type="coiled-coil region" evidence="4">
    <location>
        <begin position="70"/>
        <end position="124"/>
    </location>
</feature>
<dbReference type="PANTHER" id="PTHR45626:SF16">
    <property type="entry name" value="ATP-DEPENDENT HELICASE ULS1"/>
    <property type="match status" value="1"/>
</dbReference>
<feature type="compositionally biased region" description="Polar residues" evidence="5">
    <location>
        <begin position="44"/>
        <end position="54"/>
    </location>
</feature>
<sequence length="316" mass="36403">MLEDDSPETGHQSSASVDMKDVKQEDESLFVPQPAFPEPDQAQIEPQSGSNATSFEVPEQDEDAQKTDELEYLTEDLRDYTIKRDRLETQLRNRAGTVVEKMRLQQLNERMKDIRAQIQQIQSSTQWWEKKFESEKDKIARERNRLYHIPLPANTSQKRRRALKPADKGHKRTFRTQRTDQMFEARAALQDLPEAGEVSATTKDQQLRETITNASKHGDAKSLNQDVRQLEHSSRPFGLYNCKPDNANWALAKFIVKGLNTRLLAHQVINVSRMLSREFGQDRGGINADEMGLGKTIQTFDCVPTTRPDQMIQRRH</sequence>
<evidence type="ECO:0000256" key="1">
    <source>
        <dbReference type="ARBA" id="ARBA00022741"/>
    </source>
</evidence>
<keyword evidence="2" id="KW-0378">Hydrolase</keyword>
<keyword evidence="1" id="KW-0547">Nucleotide-binding</keyword>
<evidence type="ECO:0000256" key="5">
    <source>
        <dbReference type="SAM" id="MobiDB-lite"/>
    </source>
</evidence>
<feature type="region of interest" description="Disordered" evidence="5">
    <location>
        <begin position="1"/>
        <end position="66"/>
    </location>
</feature>
<evidence type="ECO:0000256" key="3">
    <source>
        <dbReference type="ARBA" id="ARBA00022840"/>
    </source>
</evidence>
<keyword evidence="3" id="KW-0067">ATP-binding</keyword>
<accession>A0ABR1X702</accession>
<protein>
    <recommendedName>
        <fullName evidence="8">SNF2 N-terminal domain-containing protein</fullName>
    </recommendedName>
</protein>
<dbReference type="Gene3D" id="3.40.50.10810">
    <property type="entry name" value="Tandem AAA-ATPase domain"/>
    <property type="match status" value="1"/>
</dbReference>
<dbReference type="SUPFAM" id="SSF52540">
    <property type="entry name" value="P-loop containing nucleoside triphosphate hydrolases"/>
    <property type="match status" value="1"/>
</dbReference>
<evidence type="ECO:0008006" key="8">
    <source>
        <dbReference type="Google" id="ProtNLM"/>
    </source>
</evidence>
<dbReference type="InterPro" id="IPR027417">
    <property type="entry name" value="P-loop_NTPase"/>
</dbReference>
<dbReference type="InterPro" id="IPR050628">
    <property type="entry name" value="SNF2_RAD54_helicase_TF"/>
</dbReference>
<dbReference type="Proteomes" id="UP001480595">
    <property type="component" value="Unassembled WGS sequence"/>
</dbReference>
<gene>
    <name evidence="6" type="ORF">PG994_000710</name>
</gene>
<evidence type="ECO:0000256" key="4">
    <source>
        <dbReference type="SAM" id="Coils"/>
    </source>
</evidence>
<comment type="caution">
    <text evidence="6">The sequence shown here is derived from an EMBL/GenBank/DDBJ whole genome shotgun (WGS) entry which is preliminary data.</text>
</comment>
<dbReference type="GeneID" id="92085182"/>
<name>A0ABR1X702_9PEZI</name>
<organism evidence="6 7">
    <name type="scientific">Apiospora phragmitis</name>
    <dbReference type="NCBI Taxonomy" id="2905665"/>
    <lineage>
        <taxon>Eukaryota</taxon>
        <taxon>Fungi</taxon>
        <taxon>Dikarya</taxon>
        <taxon>Ascomycota</taxon>
        <taxon>Pezizomycotina</taxon>
        <taxon>Sordariomycetes</taxon>
        <taxon>Xylariomycetidae</taxon>
        <taxon>Amphisphaeriales</taxon>
        <taxon>Apiosporaceae</taxon>
        <taxon>Apiospora</taxon>
    </lineage>
</organism>
<keyword evidence="7" id="KW-1185">Reference proteome</keyword>
<evidence type="ECO:0000313" key="7">
    <source>
        <dbReference type="Proteomes" id="UP001480595"/>
    </source>
</evidence>
<proteinExistence type="predicted"/>